<gene>
    <name evidence="4" type="ORF">ACFO8L_35655</name>
</gene>
<dbReference type="InterPro" id="IPR036513">
    <property type="entry name" value="STAS_dom_sf"/>
</dbReference>
<accession>A0ABV9EPU0</accession>
<dbReference type="CDD" id="cd07043">
    <property type="entry name" value="STAS_anti-anti-sigma_factors"/>
    <property type="match status" value="1"/>
</dbReference>
<dbReference type="EMBL" id="JBHSFN010000033">
    <property type="protein sequence ID" value="MFC4591477.1"/>
    <property type="molecule type" value="Genomic_DNA"/>
</dbReference>
<evidence type="ECO:0000259" key="3">
    <source>
        <dbReference type="PROSITE" id="PS50801"/>
    </source>
</evidence>
<proteinExistence type="inferred from homology"/>
<sequence>MSASQHGHNFDIRVERLDGCTVLTLVGEMDFHGTPAFYAQIDGLWTPGGAPRLILELAELIFCDSAGLGALVYVFNQVTSAGGRLILVAVPDHLRRRLRISGLDNHFEFGESVEQAVLALGAA</sequence>
<dbReference type="NCBIfam" id="TIGR00377">
    <property type="entry name" value="ant_ant_sig"/>
    <property type="match status" value="1"/>
</dbReference>
<feature type="domain" description="STAS" evidence="3">
    <location>
        <begin position="10"/>
        <end position="120"/>
    </location>
</feature>
<dbReference type="PANTHER" id="PTHR33495">
    <property type="entry name" value="ANTI-SIGMA FACTOR ANTAGONIST TM_1081-RELATED-RELATED"/>
    <property type="match status" value="1"/>
</dbReference>
<evidence type="ECO:0000313" key="4">
    <source>
        <dbReference type="EMBL" id="MFC4591477.1"/>
    </source>
</evidence>
<reference evidence="5" key="1">
    <citation type="journal article" date="2019" name="Int. J. Syst. Evol. Microbiol.">
        <title>The Global Catalogue of Microorganisms (GCM) 10K type strain sequencing project: providing services to taxonomists for standard genome sequencing and annotation.</title>
        <authorList>
            <consortium name="The Broad Institute Genomics Platform"/>
            <consortium name="The Broad Institute Genome Sequencing Center for Infectious Disease"/>
            <person name="Wu L."/>
            <person name="Ma J."/>
        </authorList>
    </citation>
    <scope>NUCLEOTIDE SEQUENCE [LARGE SCALE GENOMIC DNA]</scope>
    <source>
        <strain evidence="5">CCUG 49560</strain>
    </source>
</reference>
<protein>
    <recommendedName>
        <fullName evidence="2">Anti-sigma factor antagonist</fullName>
    </recommendedName>
</protein>
<dbReference type="RefSeq" id="WP_262847210.1">
    <property type="nucleotide sequence ID" value="NZ_JANZYP010000059.1"/>
</dbReference>
<dbReference type="Gene3D" id="3.30.750.24">
    <property type="entry name" value="STAS domain"/>
    <property type="match status" value="1"/>
</dbReference>
<name>A0ABV9EPU0_9ACTN</name>
<evidence type="ECO:0000313" key="5">
    <source>
        <dbReference type="Proteomes" id="UP001595891"/>
    </source>
</evidence>
<organism evidence="4 5">
    <name type="scientific">Sphaerisporangium corydalis</name>
    <dbReference type="NCBI Taxonomy" id="1441875"/>
    <lineage>
        <taxon>Bacteria</taxon>
        <taxon>Bacillati</taxon>
        <taxon>Actinomycetota</taxon>
        <taxon>Actinomycetes</taxon>
        <taxon>Streptosporangiales</taxon>
        <taxon>Streptosporangiaceae</taxon>
        <taxon>Sphaerisporangium</taxon>
    </lineage>
</organism>
<dbReference type="InterPro" id="IPR002645">
    <property type="entry name" value="STAS_dom"/>
</dbReference>
<evidence type="ECO:0000256" key="1">
    <source>
        <dbReference type="ARBA" id="ARBA00009013"/>
    </source>
</evidence>
<dbReference type="PROSITE" id="PS50801">
    <property type="entry name" value="STAS"/>
    <property type="match status" value="1"/>
</dbReference>
<evidence type="ECO:0000256" key="2">
    <source>
        <dbReference type="RuleBase" id="RU003749"/>
    </source>
</evidence>
<dbReference type="Proteomes" id="UP001595891">
    <property type="component" value="Unassembled WGS sequence"/>
</dbReference>
<comment type="caution">
    <text evidence="4">The sequence shown here is derived from an EMBL/GenBank/DDBJ whole genome shotgun (WGS) entry which is preliminary data.</text>
</comment>
<dbReference type="SUPFAM" id="SSF52091">
    <property type="entry name" value="SpoIIaa-like"/>
    <property type="match status" value="1"/>
</dbReference>
<comment type="similarity">
    <text evidence="1 2">Belongs to the anti-sigma-factor antagonist family.</text>
</comment>
<dbReference type="Pfam" id="PF01740">
    <property type="entry name" value="STAS"/>
    <property type="match status" value="1"/>
</dbReference>
<dbReference type="InterPro" id="IPR003658">
    <property type="entry name" value="Anti-sigma_ant"/>
</dbReference>
<keyword evidence="5" id="KW-1185">Reference proteome</keyword>